<keyword evidence="4" id="KW-0934">Plastid</keyword>
<dbReference type="GO" id="GO:0016168">
    <property type="term" value="F:chlorophyll binding"/>
    <property type="evidence" value="ECO:0007669"/>
    <property type="project" value="UniProtKB-KW"/>
</dbReference>
<dbReference type="Gene3D" id="3.90.70.80">
    <property type="match status" value="1"/>
</dbReference>
<dbReference type="InterPro" id="IPR038765">
    <property type="entry name" value="Papain-like_cys_pep_sf"/>
</dbReference>
<evidence type="ECO:0000313" key="9">
    <source>
        <dbReference type="EMBL" id="CAE8583822.1"/>
    </source>
</evidence>
<evidence type="ECO:0000256" key="4">
    <source>
        <dbReference type="ARBA" id="ARBA00022640"/>
    </source>
</evidence>
<dbReference type="Pfam" id="PF00078">
    <property type="entry name" value="RVT_1"/>
    <property type="match status" value="1"/>
</dbReference>
<dbReference type="PROSITE" id="PS50802">
    <property type="entry name" value="OTU"/>
    <property type="match status" value="1"/>
</dbReference>
<keyword evidence="7" id="KW-1133">Transmembrane helix</keyword>
<dbReference type="SUPFAM" id="SSF103511">
    <property type="entry name" value="Chlorophyll a-b binding protein"/>
    <property type="match status" value="4"/>
</dbReference>
<dbReference type="Gene3D" id="1.10.3460.10">
    <property type="entry name" value="Chlorophyll a/b binding protein domain"/>
    <property type="match status" value="4"/>
</dbReference>
<keyword evidence="5" id="KW-0148">Chlorophyll</keyword>
<feature type="binding site" evidence="5">
    <location>
        <position position="2272"/>
    </location>
    <ligand>
        <name>chlorophyll a</name>
        <dbReference type="ChEBI" id="CHEBI:58416"/>
        <label>1</label>
    </ligand>
</feature>
<dbReference type="GO" id="GO:0009765">
    <property type="term" value="P:photosynthesis, light harvesting"/>
    <property type="evidence" value="ECO:0007669"/>
    <property type="project" value="InterPro"/>
</dbReference>
<gene>
    <name evidence="9" type="ORF">PGLA1383_LOCUS2772</name>
</gene>
<feature type="transmembrane region" description="Helical" evidence="7">
    <location>
        <begin position="12"/>
        <end position="30"/>
    </location>
</feature>
<keyword evidence="7" id="KW-0472">Membrane</keyword>
<dbReference type="PANTHER" id="PTHR21649">
    <property type="entry name" value="CHLOROPHYLL A/B BINDING PROTEIN"/>
    <property type="match status" value="1"/>
</dbReference>
<comment type="subcellular location">
    <subcellularLocation>
        <location evidence="1">Plastid</location>
        <location evidence="1">Chloroplast</location>
    </subcellularLocation>
</comment>
<evidence type="ECO:0000256" key="6">
    <source>
        <dbReference type="SAM" id="MobiDB-lite"/>
    </source>
</evidence>
<dbReference type="Gene3D" id="3.60.10.10">
    <property type="entry name" value="Endonuclease/exonuclease/phosphatase"/>
    <property type="match status" value="1"/>
</dbReference>
<feature type="binding site" evidence="5">
    <location>
        <position position="2147"/>
    </location>
    <ligand>
        <name>chlorophyll a</name>
        <dbReference type="ChEBI" id="CHEBI:58416"/>
        <label>1</label>
    </ligand>
</feature>
<evidence type="ECO:0000259" key="8">
    <source>
        <dbReference type="PROSITE" id="PS50802"/>
    </source>
</evidence>
<dbReference type="Pfam" id="PF00504">
    <property type="entry name" value="Chloroa_b-bind"/>
    <property type="match status" value="3"/>
</dbReference>
<dbReference type="PROSITE" id="PS51257">
    <property type="entry name" value="PROKAR_LIPOPROTEIN"/>
    <property type="match status" value="1"/>
</dbReference>
<dbReference type="InterPro" id="IPR003323">
    <property type="entry name" value="OTU_dom"/>
</dbReference>
<evidence type="ECO:0000256" key="7">
    <source>
        <dbReference type="SAM" id="Phobius"/>
    </source>
</evidence>
<name>A0A813DE16_POLGL</name>
<dbReference type="EMBL" id="CAJNNV010000894">
    <property type="protein sequence ID" value="CAE8583822.1"/>
    <property type="molecule type" value="Genomic_DNA"/>
</dbReference>
<sequence>MSCKSSASAPRVAAAAAAVIGCTLGIQLFVQSPLVSTSTSSSVALRGVSSAPLRVEAASNAVSAPLVGLGAAAGTAALLAAQQRSKGQVRKAPVAQRAFESELGVQAAAGDFDWKLLTSSDPEKLKGKLSAEIANGRLAMMAIIGMFFQDGLTGSAWGDWPLLRVQADGNCMFRAVSCGLNKLRLDRVLAVEAEVTHTSLRSQCVQSIRCDFAARFMDELDLSNFCTVMSADGEWGDELCLQALCHVFRVCILVHRSNGSPLRFGIDVRPAVHVAFNGVNHYDAVTARPAANAPASNPQAGNRSAPVAAVGSVHVSDCIASPASSARASEASLCSPPDDALPVATIPSELLSLLSANITCWRTRWRIISQVACSIRCLQEVRMNKGQQRAAKSSVRALNRRLVCGAPVSGQGGVSIDCGSPCEEIIEFPNALQEFIAAGRLAACWVPLGSGRRMLLVVTVYGVSGANSPGKNKYAFESNERFLSALFEFLSGFRSAPIVCCGDFNIDPADSPVCMSACAVGGWHDLGFEAGARHTFSAVCNKKVIKSRIDAIFVNSTARPAVVHFSVLDEIDIPFHSPVRIQMRFPAFNATVQVLHRPLALDLHLSSVCESYLLALAKAHKLSVKGCAGRGTAPSVKTVLSFPPQAGVQGSAPVKVLRIFKLQRQIHEAVLQLTIRGTIDPVLLEKIEQALSKLAPELMHQDWSIILQHLSQQAQSCIDAAATAARTVFKERMFLSWSGSKSAVFRWLSSSRGAQLSPEITLTPEGLSACPADLLKRVCDKWSKIYNRYSDTSPPCWESFLKRFGQYIISSEVILSPLTPELLRDRACRGPATAMGTDCWSKEDLRMLPPAAWVRICEFLVLVEQTGEWPGELMHLLVALIPKPHGTGPDDLRPISIAPLLYRIWASVRAADLNTWQLSWIPDCLHGGVSGRQGSDLYLRVAVELEHALSSGAEYALTLLDYSKFFDNFAWEIEYPLLAAMGCPAEIWKPKQSMAAHAQRWVRVGSSLAPPFGSTNSTFQGCPLSLLSVNALVAIWVRAIEHESCGSVRTGAFVDDRSLRASTLSDLQAALRTTDEFDRLSDSCANSAKTKLMASTPQLRADAASLQHGGHTAQVVHSAELLGVGLSDSARANFEVGDRRVAKALCSAKRISYAPIHIAGRAQLLETVPLAQWSYGLELGGHSADGARRLRNAVVACLWRGRGQGSREILLTLCHKGHKLDPFQVRPSFVISAARRFLASNTDMHTVGRGRWGLASQVQRAASTLGWLWSTPFEFEWQGGSLHLLDSEPTHFAHALRQYNRLQRFAVAAKRKDLRGLGVRTDRELTIRLLQRKGEDALSAYEQGVPRSVLCGAVTTQAKLARAKQVDSAVCPFCHLADETVMHLFWRCPCWNDLRSAPELPTLSQVTSWPACAQQCGVAVLHEQVVAADAALLAEGFHRRPACPNLRGATGLLSTGVQCSGPTELVLQIKTRASVVLPLASSSVKTRSPTLARFRLLERTGRMPSSHSDLWSQIKAELSEHPAGYHAVVKVKGHSSHDDIFDGAVNPVDKVGNDGADTLATDAVKPRCLPPSVLNDIALYDQQITAAQLMMVRIVLARNARSPLSSRPRPPRDDEGNDADAGADADSGSENHAVESEPEFVPSVLVSDIVGVPPAEPLALAVAPAAQAVVISAPAADDSPPSRDEEGLPLNRQGRFLNVSYNTSGSFSARVVRDRKQTLLQKRIRLHNISARTSGKHVLEVVVEDRVTCADCSRSTLSAYIGEFMDCLCPANAHAVGGKVDKSGSSTRAATIYAPFIATLVAHNATADANGFHVICTDIATLCFLWRHVLGYQCHFAVFGGSQPLFHKVKDSTYTASPLRAFESELGVQIAMSCKSSASAPRVAAAAAAVIGCTLGPQLFVQSPLVSTSTSSSVALRGVSSAPLRVEAASNAVSAPLVGLGAAAGTAALLAAQQRSKGQVRKAAVAQRAFESELGVQAAAGDFDWKLLTSSDPEKLKGKLSAEIANGFLSPQWVDFVDFFAFCNCVVEVEGLHVPGNSGGQDVGLSSEAVFPNAGSDPRKRYGWGCDERAAIFYCNKAAAGDFDWKLLTSSDPEKLKGKLSAEIANGRLAMMAIIGMFFQAPVGFFDPLGLSKDGDKATFMRRRSTELKHGRISMLATMGYITPEITGKFPGYLSPHLNLKFSDIPNGLAAISKVPVAGWMQIVAYMAFCENSRLDDIGHSGWGSDLKKGTPGDFGFKVLTSSDPAVVSKKLNTELANGRLAMMAIMGMFFQDGLTGSAWGDWALYTESPLRAFENELGVQAPVGFFDPLGLSKDGDAEVFKRRRLTELKNGRVAMIAAMGYIVPEFFRWPGFLSPSAGVKFAEIPNGLAAFTKVPAEGWMQWILFAGAIEFGLYPEDPSRAPGDYANGGVLGIPNASTLPAGEVRNKRLNSELSNGRLAMMAITGMWFQDGLTGSAWGDWAQYTDSPLR</sequence>
<feature type="region of interest" description="Disordered" evidence="6">
    <location>
        <begin position="1601"/>
        <end position="1638"/>
    </location>
</feature>
<feature type="binding site" description="axial binding residue" evidence="5">
    <location>
        <position position="2152"/>
    </location>
    <ligand>
        <name>chlorophyll b</name>
        <dbReference type="ChEBI" id="CHEBI:61721"/>
        <label>1</label>
    </ligand>
    <ligandPart>
        <name>Mg</name>
        <dbReference type="ChEBI" id="CHEBI:25107"/>
    </ligandPart>
</feature>
<comment type="caution">
    <text evidence="9">The sequence shown here is derived from an EMBL/GenBank/DDBJ whole genome shotgun (WGS) entry which is preliminary data.</text>
</comment>
<evidence type="ECO:0000256" key="3">
    <source>
        <dbReference type="ARBA" id="ARBA00022531"/>
    </source>
</evidence>
<keyword evidence="3" id="KW-0602">Photosynthesis</keyword>
<dbReference type="InterPro" id="IPR036691">
    <property type="entry name" value="Endo/exonu/phosph_ase_sf"/>
</dbReference>
<dbReference type="Pfam" id="PF02338">
    <property type="entry name" value="OTU"/>
    <property type="match status" value="1"/>
</dbReference>
<protein>
    <recommendedName>
        <fullName evidence="8">OTU domain-containing protein</fullName>
    </recommendedName>
</protein>
<dbReference type="InterPro" id="IPR022796">
    <property type="entry name" value="Chloroa_b-bind"/>
</dbReference>
<evidence type="ECO:0000256" key="1">
    <source>
        <dbReference type="ARBA" id="ARBA00004229"/>
    </source>
</evidence>
<dbReference type="OrthoDB" id="415023at2759"/>
<evidence type="ECO:0000313" key="10">
    <source>
        <dbReference type="Proteomes" id="UP000654075"/>
    </source>
</evidence>
<feature type="binding site" evidence="5">
    <location>
        <position position="2132"/>
    </location>
    <ligand>
        <name>chlorophyll a</name>
        <dbReference type="ChEBI" id="CHEBI:58416"/>
        <label>1</label>
    </ligand>
</feature>
<keyword evidence="2" id="KW-0150">Chloroplast</keyword>
<dbReference type="InterPro" id="IPR001344">
    <property type="entry name" value="Chloro_AB-bd_pln"/>
</dbReference>
<feature type="binding site" evidence="5">
    <location>
        <position position="2258"/>
    </location>
    <ligand>
        <name>chlorophyll a</name>
        <dbReference type="ChEBI" id="CHEBI:58416"/>
        <label>1</label>
    </ligand>
</feature>
<feature type="binding site" evidence="5">
    <location>
        <position position="2255"/>
    </location>
    <ligand>
        <name>chlorophyll a</name>
        <dbReference type="ChEBI" id="CHEBI:58416"/>
        <label>1</label>
    </ligand>
</feature>
<organism evidence="9 10">
    <name type="scientific">Polarella glacialis</name>
    <name type="common">Dinoflagellate</name>
    <dbReference type="NCBI Taxonomy" id="89957"/>
    <lineage>
        <taxon>Eukaryota</taxon>
        <taxon>Sar</taxon>
        <taxon>Alveolata</taxon>
        <taxon>Dinophyceae</taxon>
        <taxon>Suessiales</taxon>
        <taxon>Suessiaceae</taxon>
        <taxon>Polarella</taxon>
    </lineage>
</organism>
<dbReference type="GO" id="GO:0016020">
    <property type="term" value="C:membrane"/>
    <property type="evidence" value="ECO:0007669"/>
    <property type="project" value="InterPro"/>
</dbReference>
<evidence type="ECO:0000256" key="5">
    <source>
        <dbReference type="PIRSR" id="PIRSR601344-1"/>
    </source>
</evidence>
<dbReference type="SUPFAM" id="SSF54001">
    <property type="entry name" value="Cysteine proteinases"/>
    <property type="match status" value="1"/>
</dbReference>
<accession>A0A813DE16</accession>
<dbReference type="CDD" id="cd22744">
    <property type="entry name" value="OTU"/>
    <property type="match status" value="1"/>
</dbReference>
<proteinExistence type="predicted"/>
<dbReference type="Proteomes" id="UP000654075">
    <property type="component" value="Unassembled WGS sequence"/>
</dbReference>
<feature type="binding site" evidence="5">
    <location>
        <position position="2150"/>
    </location>
    <ligand>
        <name>chlorophyll a</name>
        <dbReference type="ChEBI" id="CHEBI:58416"/>
        <label>1</label>
    </ligand>
</feature>
<dbReference type="InterPro" id="IPR000477">
    <property type="entry name" value="RT_dom"/>
</dbReference>
<dbReference type="SUPFAM" id="SSF56219">
    <property type="entry name" value="DNase I-like"/>
    <property type="match status" value="1"/>
</dbReference>
<keyword evidence="10" id="KW-1185">Reference proteome</keyword>
<reference evidence="9" key="1">
    <citation type="submission" date="2021-02" db="EMBL/GenBank/DDBJ databases">
        <authorList>
            <person name="Dougan E. K."/>
            <person name="Rhodes N."/>
            <person name="Thang M."/>
            <person name="Chan C."/>
        </authorList>
    </citation>
    <scope>NUCLEOTIDE SEQUENCE</scope>
</reference>
<feature type="binding site" description="axial binding residue" evidence="5">
    <location>
        <position position="2211"/>
    </location>
    <ligand>
        <name>chlorophyll b</name>
        <dbReference type="ChEBI" id="CHEBI:61721"/>
        <label>1</label>
    </ligand>
    <ligandPart>
        <name>Mg</name>
        <dbReference type="ChEBI" id="CHEBI:25107"/>
    </ligandPart>
</feature>
<evidence type="ECO:0000256" key="2">
    <source>
        <dbReference type="ARBA" id="ARBA00022528"/>
    </source>
</evidence>
<keyword evidence="7" id="KW-0812">Transmembrane</keyword>
<feature type="binding site" evidence="5">
    <location>
        <position position="2260"/>
    </location>
    <ligand>
        <name>chlorophyll a</name>
        <dbReference type="ChEBI" id="CHEBI:58416"/>
        <label>1</label>
    </ligand>
</feature>
<dbReference type="GO" id="GO:0009507">
    <property type="term" value="C:chloroplast"/>
    <property type="evidence" value="ECO:0007669"/>
    <property type="project" value="UniProtKB-SubCell"/>
</dbReference>
<feature type="domain" description="OTU" evidence="8">
    <location>
        <begin position="160"/>
        <end position="288"/>
    </location>
</feature>
<keyword evidence="5" id="KW-0157">Chromophore</keyword>